<evidence type="ECO:0000313" key="3">
    <source>
        <dbReference type="Proteomes" id="UP000399805"/>
    </source>
</evidence>
<keyword evidence="1" id="KW-1133">Transmembrane helix</keyword>
<dbReference type="RefSeq" id="WP_155545025.1">
    <property type="nucleotide sequence ID" value="NZ_CABVGP010000002.1"/>
</dbReference>
<keyword evidence="1" id="KW-0472">Membrane</keyword>
<dbReference type="Proteomes" id="UP000399805">
    <property type="component" value="Unassembled WGS sequence"/>
</dbReference>
<keyword evidence="1" id="KW-0812">Transmembrane</keyword>
<evidence type="ECO:0000256" key="1">
    <source>
        <dbReference type="SAM" id="Phobius"/>
    </source>
</evidence>
<dbReference type="AlphaFoldDB" id="A0A6I8LWD5"/>
<feature type="transmembrane region" description="Helical" evidence="1">
    <location>
        <begin position="6"/>
        <end position="29"/>
    </location>
</feature>
<proteinExistence type="predicted"/>
<name>A0A6I8LWD5_9PSEU</name>
<protein>
    <submittedName>
        <fullName evidence="2">Uncharacterized protein</fullName>
    </submittedName>
</protein>
<dbReference type="EMBL" id="CABVGP010000002">
    <property type="protein sequence ID" value="VVJ19816.1"/>
    <property type="molecule type" value="Genomic_DNA"/>
</dbReference>
<keyword evidence="3" id="KW-1185">Reference proteome</keyword>
<reference evidence="2 3" key="1">
    <citation type="submission" date="2019-09" db="EMBL/GenBank/DDBJ databases">
        <authorList>
            <person name="Leyn A S."/>
        </authorList>
    </citation>
    <scope>NUCLEOTIDE SEQUENCE [LARGE SCALE GENOMIC DNA]</scope>
    <source>
        <strain evidence="2">AA231_1</strain>
    </source>
</reference>
<accession>A0A6I8LWD5</accession>
<sequence>MDSGTTTQLITVGATLGGVVLTLLTTTLVEGRKLKATRHAEAQKRAADHANWLRDERVKAYAGMSNAGEEAFQLIRSEFATLRPENRDEVEARWRERRNELRKAHNQVALFGTDEPRRRGKDLWKVARNGVNAILAELDSGETAVRRASLDHVLTGISESGDRFLEACRADVQGTAPDL</sequence>
<evidence type="ECO:0000313" key="2">
    <source>
        <dbReference type="EMBL" id="VVJ19816.1"/>
    </source>
</evidence>
<organism evidence="2 3">
    <name type="scientific">Amycolatopsis camponoti</name>
    <dbReference type="NCBI Taxonomy" id="2606593"/>
    <lineage>
        <taxon>Bacteria</taxon>
        <taxon>Bacillati</taxon>
        <taxon>Actinomycetota</taxon>
        <taxon>Actinomycetes</taxon>
        <taxon>Pseudonocardiales</taxon>
        <taxon>Pseudonocardiaceae</taxon>
        <taxon>Amycolatopsis</taxon>
    </lineage>
</organism>
<gene>
    <name evidence="2" type="ORF">AA23TX_04837</name>
</gene>